<gene>
    <name evidence="1" type="ORF">Ab1vBOLIVR1_gp46</name>
</gene>
<keyword evidence="2" id="KW-1185">Reference proteome</keyword>
<accession>A0A858MSF5</accession>
<dbReference type="Proteomes" id="UP000671973">
    <property type="component" value="Segment"/>
</dbReference>
<name>A0A858MSF5_9CAUD</name>
<sequence>MRDIIPVMENDSGVRSWGTLGGLMPNPGNHPKCPRCKGEGFYLAYEGKGYMYDGSFSHNRWEDCRCYPEIKESELPRSLDPPPIYTIVHHPKNPKQWYWLIIHRDRRGSFRRPQRIHTLGLDGISGECF</sequence>
<evidence type="ECO:0000313" key="2">
    <source>
        <dbReference type="Proteomes" id="UP000671973"/>
    </source>
</evidence>
<evidence type="ECO:0000313" key="1">
    <source>
        <dbReference type="EMBL" id="QIW87241.1"/>
    </source>
</evidence>
<dbReference type="EMBL" id="MT234338">
    <property type="protein sequence ID" value="QIW87241.1"/>
    <property type="molecule type" value="Genomic_DNA"/>
</dbReference>
<protein>
    <submittedName>
        <fullName evidence="1">Uncharacterized protein</fullName>
    </submittedName>
</protein>
<reference evidence="1 2" key="1">
    <citation type="submission" date="2020-03" db="EMBL/GenBank/DDBJ databases">
        <authorList>
            <person name="Holtappels D."/>
            <person name="Bomans J.P.J."/>
            <person name="Lavigne R."/>
            <person name="Wagemans J."/>
        </authorList>
    </citation>
    <scope>NUCLEOTIDE SEQUENCE [LARGE SCALE GENOMIC DNA]</scope>
    <source>
        <strain evidence="1 2">OLIVR1</strain>
    </source>
</reference>
<organism evidence="1 2">
    <name type="scientific">Agrobacterium phage OLIVR1</name>
    <dbReference type="NCBI Taxonomy" id="2723769"/>
    <lineage>
        <taxon>Viruses</taxon>
        <taxon>Duplodnaviria</taxon>
        <taxon>Heunggongvirae</taxon>
        <taxon>Uroviricota</taxon>
        <taxon>Caudoviricetes</taxon>
        <taxon>Schitoviridae</taxon>
        <taxon>Oliverunavirus</taxon>
        <taxon>Oliverunavirus OLIVR1</taxon>
    </lineage>
</organism>
<proteinExistence type="predicted"/>